<accession>A0A6J5RYN8</accession>
<sequence>MGLQPEDSKIVGKLMNRPAIRNLSFDDATDFLSACAQAKTVSQMPARWQSVILEAKSQNDYPLVIEWALPKLPKRVWRG</sequence>
<dbReference type="EMBL" id="LR797260">
    <property type="protein sequence ID" value="CAB4197264.1"/>
    <property type="molecule type" value="Genomic_DNA"/>
</dbReference>
<proteinExistence type="predicted"/>
<evidence type="ECO:0000313" key="1">
    <source>
        <dbReference type="EMBL" id="CAB4197264.1"/>
    </source>
</evidence>
<name>A0A6J5RYN8_9CAUD</name>
<gene>
    <name evidence="1" type="ORF">UFOVP1313_2</name>
</gene>
<protein>
    <submittedName>
        <fullName evidence="1">Uncharacterized protein</fullName>
    </submittedName>
</protein>
<reference evidence="1" key="1">
    <citation type="submission" date="2020-05" db="EMBL/GenBank/DDBJ databases">
        <authorList>
            <person name="Chiriac C."/>
            <person name="Salcher M."/>
            <person name="Ghai R."/>
            <person name="Kavagutti S V."/>
        </authorList>
    </citation>
    <scope>NUCLEOTIDE SEQUENCE</scope>
</reference>
<organism evidence="1">
    <name type="scientific">uncultured Caudovirales phage</name>
    <dbReference type="NCBI Taxonomy" id="2100421"/>
    <lineage>
        <taxon>Viruses</taxon>
        <taxon>Duplodnaviria</taxon>
        <taxon>Heunggongvirae</taxon>
        <taxon>Uroviricota</taxon>
        <taxon>Caudoviricetes</taxon>
        <taxon>Peduoviridae</taxon>
        <taxon>Maltschvirus</taxon>
        <taxon>Maltschvirus maltsch</taxon>
    </lineage>
</organism>